<organism evidence="1 2">
    <name type="scientific">Turnera subulata</name>
    <dbReference type="NCBI Taxonomy" id="218843"/>
    <lineage>
        <taxon>Eukaryota</taxon>
        <taxon>Viridiplantae</taxon>
        <taxon>Streptophyta</taxon>
        <taxon>Embryophyta</taxon>
        <taxon>Tracheophyta</taxon>
        <taxon>Spermatophyta</taxon>
        <taxon>Magnoliopsida</taxon>
        <taxon>eudicotyledons</taxon>
        <taxon>Gunneridae</taxon>
        <taxon>Pentapetalae</taxon>
        <taxon>rosids</taxon>
        <taxon>fabids</taxon>
        <taxon>Malpighiales</taxon>
        <taxon>Passifloraceae</taxon>
        <taxon>Turnera</taxon>
    </lineage>
</organism>
<evidence type="ECO:0008006" key="3">
    <source>
        <dbReference type="Google" id="ProtNLM"/>
    </source>
</evidence>
<dbReference type="OrthoDB" id="6583604at2759"/>
<dbReference type="Proteomes" id="UP001141552">
    <property type="component" value="Unassembled WGS sequence"/>
</dbReference>
<sequence length="91" mass="10363">MEINPYLGEAARCMTLEVVVDHVQEPPFDIWALECIVFTMITRKVAWDLKPDVTTGKLLKTIDHPFVLLSLVDDEDEFNSSNFSEDPSFTS</sequence>
<accession>A0A9Q0GH91</accession>
<dbReference type="EMBL" id="JAKUCV010000503">
    <property type="protein sequence ID" value="KAJ4849746.1"/>
    <property type="molecule type" value="Genomic_DNA"/>
</dbReference>
<keyword evidence="2" id="KW-1185">Reference proteome</keyword>
<protein>
    <recommendedName>
        <fullName evidence="3">Protein kinase domain-containing protein</fullName>
    </recommendedName>
</protein>
<evidence type="ECO:0000313" key="1">
    <source>
        <dbReference type="EMBL" id="KAJ4849746.1"/>
    </source>
</evidence>
<evidence type="ECO:0000313" key="2">
    <source>
        <dbReference type="Proteomes" id="UP001141552"/>
    </source>
</evidence>
<reference evidence="1" key="1">
    <citation type="submission" date="2022-02" db="EMBL/GenBank/DDBJ databases">
        <authorList>
            <person name="Henning P.M."/>
            <person name="McCubbin A.G."/>
            <person name="Shore J.S."/>
        </authorList>
    </citation>
    <scope>NUCLEOTIDE SEQUENCE</scope>
    <source>
        <strain evidence="1">F60SS</strain>
        <tissue evidence="1">Leaves</tissue>
    </source>
</reference>
<dbReference type="AlphaFoldDB" id="A0A9Q0GH91"/>
<comment type="caution">
    <text evidence="1">The sequence shown here is derived from an EMBL/GenBank/DDBJ whole genome shotgun (WGS) entry which is preliminary data.</text>
</comment>
<reference evidence="1" key="2">
    <citation type="journal article" date="2023" name="Plants (Basel)">
        <title>Annotation of the Turnera subulata (Passifloraceae) Draft Genome Reveals the S-Locus Evolved after the Divergence of Turneroideae from Passifloroideae in a Stepwise Manner.</title>
        <authorList>
            <person name="Henning P.M."/>
            <person name="Roalson E.H."/>
            <person name="Mir W."/>
            <person name="McCubbin A.G."/>
            <person name="Shore J.S."/>
        </authorList>
    </citation>
    <scope>NUCLEOTIDE SEQUENCE</scope>
    <source>
        <strain evidence="1">F60SS</strain>
    </source>
</reference>
<name>A0A9Q0GH91_9ROSI</name>
<gene>
    <name evidence="1" type="ORF">Tsubulata_047774</name>
</gene>
<proteinExistence type="predicted"/>